<gene>
    <name evidence="4" type="ORF">DJ021_09050</name>
</gene>
<evidence type="ECO:0000256" key="1">
    <source>
        <dbReference type="ARBA" id="ARBA00022679"/>
    </source>
</evidence>
<comment type="caution">
    <text evidence="4">The sequence shown here is derived from an EMBL/GenBank/DDBJ whole genome shotgun (WGS) entry which is preliminary data.</text>
</comment>
<feature type="domain" description="Glycosyltransferase 2-like" evidence="2">
    <location>
        <begin position="27"/>
        <end position="178"/>
    </location>
</feature>
<keyword evidence="1 4" id="KW-0808">Transferase</keyword>
<dbReference type="CDD" id="cd04186">
    <property type="entry name" value="GT_2_like_c"/>
    <property type="match status" value="1"/>
</dbReference>
<accession>A0A328AXW5</accession>
<sequence>MNGIAAPIVAVESAPMPDFLRPRRSVSVVMVVYMTGEALEQSVACVLRDPLVDEFVIVDNGSNRVDAAGLRNLADRDERVVLLAGHGNIGFARGANLGARRARGEILVFLNPDAFLQPGCIAELVREILDRPVPCIVGGRVLNSDRTEQRGARRGDITPVTALLSLSRLSRHVPAWRRYEVHWECDAAPEQVAPVPTISGACFCMRREDFDSVHGFDEKYFLHVEDVDLCWRVRQQGGLVLFHPKAEVIHLGHTSQTSPLRVEFHKGVGLARYFRKRAEGASQQLLAWLLSPVIVFTALVRPVMWRLKGRAL</sequence>
<dbReference type="PANTHER" id="PTHR43179:SF7">
    <property type="entry name" value="RHAMNOSYLTRANSFERASE WBBL"/>
    <property type="match status" value="1"/>
</dbReference>
<keyword evidence="5" id="KW-1185">Reference proteome</keyword>
<feature type="domain" description="Galactosyltransferase C-terminal" evidence="3">
    <location>
        <begin position="194"/>
        <end position="253"/>
    </location>
</feature>
<organism evidence="4 5">
    <name type="scientific">Phenylobacterium hankyongense</name>
    <dbReference type="NCBI Taxonomy" id="1813876"/>
    <lineage>
        <taxon>Bacteria</taxon>
        <taxon>Pseudomonadati</taxon>
        <taxon>Pseudomonadota</taxon>
        <taxon>Alphaproteobacteria</taxon>
        <taxon>Caulobacterales</taxon>
        <taxon>Caulobacteraceae</taxon>
        <taxon>Phenylobacterium</taxon>
    </lineage>
</organism>
<reference evidence="5" key="1">
    <citation type="submission" date="2018-05" db="EMBL/GenBank/DDBJ databases">
        <authorList>
            <person name="Li X."/>
        </authorList>
    </citation>
    <scope>NUCLEOTIDE SEQUENCE [LARGE SCALE GENOMIC DNA]</scope>
    <source>
        <strain evidence="5">HKS-05</strain>
    </source>
</reference>
<dbReference type="SUPFAM" id="SSF53448">
    <property type="entry name" value="Nucleotide-diphospho-sugar transferases"/>
    <property type="match status" value="1"/>
</dbReference>
<dbReference type="InterPro" id="IPR001173">
    <property type="entry name" value="Glyco_trans_2-like"/>
</dbReference>
<proteinExistence type="predicted"/>
<protein>
    <submittedName>
        <fullName evidence="4">Glycosyltransferase family 2 protein</fullName>
    </submittedName>
</protein>
<dbReference type="PANTHER" id="PTHR43179">
    <property type="entry name" value="RHAMNOSYLTRANSFERASE WBBL"/>
    <property type="match status" value="1"/>
</dbReference>
<dbReference type="Proteomes" id="UP000249842">
    <property type="component" value="Unassembled WGS sequence"/>
</dbReference>
<evidence type="ECO:0000313" key="5">
    <source>
        <dbReference type="Proteomes" id="UP000249842"/>
    </source>
</evidence>
<dbReference type="RefSeq" id="WP_111457233.1">
    <property type="nucleotide sequence ID" value="NZ_QFYP01000001.1"/>
</dbReference>
<dbReference type="GO" id="GO:0016740">
    <property type="term" value="F:transferase activity"/>
    <property type="evidence" value="ECO:0007669"/>
    <property type="project" value="UniProtKB-KW"/>
</dbReference>
<evidence type="ECO:0000259" key="2">
    <source>
        <dbReference type="Pfam" id="PF00535"/>
    </source>
</evidence>
<dbReference type="InterPro" id="IPR027791">
    <property type="entry name" value="Galactosyl_T_C"/>
</dbReference>
<dbReference type="Pfam" id="PF00535">
    <property type="entry name" value="Glycos_transf_2"/>
    <property type="match status" value="1"/>
</dbReference>
<dbReference type="Pfam" id="PF02709">
    <property type="entry name" value="Glyco_transf_7C"/>
    <property type="match status" value="1"/>
</dbReference>
<name>A0A328AXW5_9CAUL</name>
<evidence type="ECO:0000313" key="4">
    <source>
        <dbReference type="EMBL" id="RAK59940.1"/>
    </source>
</evidence>
<dbReference type="OrthoDB" id="9771846at2"/>
<dbReference type="EMBL" id="QFYP01000001">
    <property type="protein sequence ID" value="RAK59940.1"/>
    <property type="molecule type" value="Genomic_DNA"/>
</dbReference>
<dbReference type="InterPro" id="IPR029044">
    <property type="entry name" value="Nucleotide-diphossugar_trans"/>
</dbReference>
<evidence type="ECO:0000259" key="3">
    <source>
        <dbReference type="Pfam" id="PF02709"/>
    </source>
</evidence>
<dbReference type="Gene3D" id="3.90.550.10">
    <property type="entry name" value="Spore Coat Polysaccharide Biosynthesis Protein SpsA, Chain A"/>
    <property type="match status" value="1"/>
</dbReference>
<dbReference type="AlphaFoldDB" id="A0A328AXW5"/>